<dbReference type="Proteomes" id="UP000278288">
    <property type="component" value="Chromosome"/>
</dbReference>
<proteinExistence type="predicted"/>
<sequence length="130" mass="15023">MGCVSTKNKISYNTFHYKVVGIQEYQYAFAFKVLNDRKDTLLVISLKDNFYDKYNHKKPKLKLVGKITIDKSYDFILSEKKPTVSTMEQLGAFIIIENDTVCKAKSYKELPLIFISHNTIGKFYDSSSVE</sequence>
<protein>
    <submittedName>
        <fullName evidence="1">Uncharacterized protein</fullName>
    </submittedName>
</protein>
<organism evidence="1 2">
    <name type="scientific">Chryseobacterium nakagawai</name>
    <dbReference type="NCBI Taxonomy" id="1241982"/>
    <lineage>
        <taxon>Bacteria</taxon>
        <taxon>Pseudomonadati</taxon>
        <taxon>Bacteroidota</taxon>
        <taxon>Flavobacteriia</taxon>
        <taxon>Flavobacteriales</taxon>
        <taxon>Weeksellaceae</taxon>
        <taxon>Chryseobacterium group</taxon>
        <taxon>Chryseobacterium</taxon>
    </lineage>
</organism>
<dbReference type="KEGG" id="cnk:EG343_00955"/>
<evidence type="ECO:0000313" key="1">
    <source>
        <dbReference type="EMBL" id="AZA89296.1"/>
    </source>
</evidence>
<name>A0AAD0YLB6_CHRNA</name>
<dbReference type="AlphaFoldDB" id="A0AAD0YLB6"/>
<gene>
    <name evidence="1" type="ORF">EG343_00955</name>
</gene>
<accession>A0AAD0YLB6</accession>
<dbReference type="EMBL" id="CP033923">
    <property type="protein sequence ID" value="AZA89296.1"/>
    <property type="molecule type" value="Genomic_DNA"/>
</dbReference>
<keyword evidence="2" id="KW-1185">Reference proteome</keyword>
<reference evidence="1 2" key="1">
    <citation type="submission" date="2018-11" db="EMBL/GenBank/DDBJ databases">
        <title>Proposal to divide the Flavobacteriaceae and reorganize its genera based on Amino Acid Identity values calculated from whole genome sequences.</title>
        <authorList>
            <person name="Nicholson A.C."/>
            <person name="Gulvik C.A."/>
            <person name="Whitney A.M."/>
            <person name="Humrighouse B.W."/>
            <person name="Bell M."/>
            <person name="Holmes B."/>
            <person name="Steigerwalt A.G."/>
            <person name="Villarma A."/>
            <person name="Sheth M."/>
            <person name="Batra D."/>
            <person name="Pryor J."/>
            <person name="Bernardet J.-F."/>
            <person name="Hugo C."/>
            <person name="Kampfer P."/>
            <person name="Newman J."/>
            <person name="McQuiston J.R."/>
        </authorList>
    </citation>
    <scope>NUCLEOTIDE SEQUENCE [LARGE SCALE GENOMIC DNA]</scope>
    <source>
        <strain evidence="1 2">G0041</strain>
    </source>
</reference>
<evidence type="ECO:0000313" key="2">
    <source>
        <dbReference type="Proteomes" id="UP000278288"/>
    </source>
</evidence>